<keyword evidence="2" id="KW-1185">Reference proteome</keyword>
<dbReference type="RefSeq" id="WP_007797847.1">
    <property type="nucleotide sequence ID" value="NZ_DS022276.1"/>
</dbReference>
<protein>
    <submittedName>
        <fullName evidence="1">Uncharacterized protein</fullName>
    </submittedName>
</protein>
<sequence length="52" mass="5971">MARGFQKMPIEDRAAALIFRWREMVRLTGILAAPSMLEILVQRGKKLVTLPF</sequence>
<accession>Q0FKG6</accession>
<dbReference type="HOGENOM" id="CLU_3082930_0_0_5"/>
<proteinExistence type="predicted"/>
<dbReference type="EMBL" id="AATQ01000040">
    <property type="protein sequence ID" value="EAU44688.1"/>
    <property type="molecule type" value="Genomic_DNA"/>
</dbReference>
<name>Q0FKG6_SALBH</name>
<gene>
    <name evidence="1" type="ORF">R2601_18578</name>
</gene>
<organism evidence="1 2">
    <name type="scientific">Salipiger bermudensis (strain DSM 26914 / JCM 13377 / KCTC 12554 / HTCC2601)</name>
    <name type="common">Pelagibaca bermudensis</name>
    <dbReference type="NCBI Taxonomy" id="314265"/>
    <lineage>
        <taxon>Bacteria</taxon>
        <taxon>Pseudomonadati</taxon>
        <taxon>Pseudomonadota</taxon>
        <taxon>Alphaproteobacteria</taxon>
        <taxon>Rhodobacterales</taxon>
        <taxon>Roseobacteraceae</taxon>
        <taxon>Salipiger</taxon>
    </lineage>
</organism>
<evidence type="ECO:0000313" key="2">
    <source>
        <dbReference type="Proteomes" id="UP000006230"/>
    </source>
</evidence>
<dbReference type="Proteomes" id="UP000006230">
    <property type="component" value="Unassembled WGS sequence"/>
</dbReference>
<dbReference type="AlphaFoldDB" id="Q0FKG6"/>
<reference evidence="1 2" key="1">
    <citation type="journal article" date="2010" name="J. Bacteriol.">
        <title>Genome sequences of Pelagibaca bermudensis HTCC2601T and Maritimibacter alkaliphilus HTCC2654T, the type strains of two marine Roseobacter genera.</title>
        <authorList>
            <person name="Thrash J.C."/>
            <person name="Cho J.C."/>
            <person name="Ferriera S."/>
            <person name="Johnson J."/>
            <person name="Vergin K.L."/>
            <person name="Giovannoni S.J."/>
        </authorList>
    </citation>
    <scope>NUCLEOTIDE SEQUENCE [LARGE SCALE GENOMIC DNA]</scope>
    <source>
        <strain evidence="2">DSM 26914 / JCM 13377 / KCTC 12554 / HTCC2601</strain>
    </source>
</reference>
<dbReference type="OrthoDB" id="839282at2"/>
<evidence type="ECO:0000313" key="1">
    <source>
        <dbReference type="EMBL" id="EAU44688.1"/>
    </source>
</evidence>
<comment type="caution">
    <text evidence="1">The sequence shown here is derived from an EMBL/GenBank/DDBJ whole genome shotgun (WGS) entry which is preliminary data.</text>
</comment>